<keyword evidence="1" id="KW-0812">Transmembrane</keyword>
<dbReference type="Proteomes" id="UP001065549">
    <property type="component" value="Unassembled WGS sequence"/>
</dbReference>
<comment type="caution">
    <text evidence="2">The sequence shown here is derived from an EMBL/GenBank/DDBJ whole genome shotgun (WGS) entry which is preliminary data.</text>
</comment>
<sequence length="59" mass="6350">MKREINAILIMAAFPILFLGGVKGNTAIALIGILLLVLNACFIILQKKPSKAKVSKKDV</sequence>
<protein>
    <submittedName>
        <fullName evidence="2">Uncharacterized protein</fullName>
    </submittedName>
</protein>
<gene>
    <name evidence="2" type="ORF">OBO34_17410</name>
</gene>
<evidence type="ECO:0000313" key="2">
    <source>
        <dbReference type="EMBL" id="MCU7380118.1"/>
    </source>
</evidence>
<keyword evidence="3" id="KW-1185">Reference proteome</keyword>
<dbReference type="AlphaFoldDB" id="A0A9J6QX96"/>
<feature type="transmembrane region" description="Helical" evidence="1">
    <location>
        <begin position="5"/>
        <end position="22"/>
    </location>
</feature>
<dbReference type="EMBL" id="JAOSHN010000008">
    <property type="protein sequence ID" value="MCU7380118.1"/>
    <property type="molecule type" value="Genomic_DNA"/>
</dbReference>
<reference evidence="2" key="1">
    <citation type="submission" date="2022-09" db="EMBL/GenBank/DDBJ databases">
        <title>Culturomic study of gut microbiota in children with autism spectrum disorder.</title>
        <authorList>
            <person name="Efimov B.A."/>
            <person name="Chaplin A.V."/>
            <person name="Sokolova S.R."/>
            <person name="Pikina A.P."/>
            <person name="Korzhanova M."/>
            <person name="Belova V."/>
            <person name="Korostin D."/>
        </authorList>
    </citation>
    <scope>NUCLEOTIDE SEQUENCE</scope>
    <source>
        <strain evidence="2">ASD5510</strain>
    </source>
</reference>
<keyword evidence="1" id="KW-0472">Membrane</keyword>
<proteinExistence type="predicted"/>
<feature type="transmembrane region" description="Helical" evidence="1">
    <location>
        <begin position="28"/>
        <end position="45"/>
    </location>
</feature>
<dbReference type="RefSeq" id="WP_148399113.1">
    <property type="nucleotide sequence ID" value="NZ_JAJAGH010000012.1"/>
</dbReference>
<accession>A0A9J6QX96</accession>
<name>A0A9J6QX96_9FIRM</name>
<keyword evidence="1" id="KW-1133">Transmembrane helix</keyword>
<organism evidence="2 3">
    <name type="scientific">Hominibacterium faecale</name>
    <dbReference type="NCBI Taxonomy" id="2839743"/>
    <lineage>
        <taxon>Bacteria</taxon>
        <taxon>Bacillati</taxon>
        <taxon>Bacillota</taxon>
        <taxon>Clostridia</taxon>
        <taxon>Peptostreptococcales</taxon>
        <taxon>Anaerovoracaceae</taxon>
        <taxon>Hominibacterium</taxon>
    </lineage>
</organism>
<evidence type="ECO:0000313" key="3">
    <source>
        <dbReference type="Proteomes" id="UP001065549"/>
    </source>
</evidence>
<evidence type="ECO:0000256" key="1">
    <source>
        <dbReference type="SAM" id="Phobius"/>
    </source>
</evidence>